<evidence type="ECO:0000313" key="2">
    <source>
        <dbReference type="EMBL" id="RAM39271.1"/>
    </source>
</evidence>
<evidence type="ECO:0000256" key="1">
    <source>
        <dbReference type="SAM" id="MobiDB-lite"/>
    </source>
</evidence>
<sequence>MPLVDNAATSTGSVAGRGGAVPDDAAAEGPADPGAPAVDFAPAVEIAPGADVAVAPPGRRSARACVVSKVTVCENSCRRAPDDPSASCWLAALKSKV</sequence>
<dbReference type="AlphaFoldDB" id="A0A328HM16"/>
<reference evidence="2 3" key="1">
    <citation type="submission" date="2018-04" db="EMBL/GenBank/DDBJ databases">
        <title>Bacteria isolated from cave deposits of Manipur.</title>
        <authorList>
            <person name="Sahoo D."/>
            <person name="Sarangthem I."/>
            <person name="Nandeibam J."/>
        </authorList>
    </citation>
    <scope>NUCLEOTIDE SEQUENCE [LARGE SCALE GENOMIC DNA]</scope>
    <source>
        <strain evidence="3">mrc11</strain>
    </source>
</reference>
<comment type="caution">
    <text evidence="2">The sequence shown here is derived from an EMBL/GenBank/DDBJ whole genome shotgun (WGS) entry which is preliminary data.</text>
</comment>
<protein>
    <submittedName>
        <fullName evidence="2">Uncharacterized protein</fullName>
    </submittedName>
</protein>
<feature type="compositionally biased region" description="Low complexity" evidence="1">
    <location>
        <begin position="20"/>
        <end position="36"/>
    </location>
</feature>
<dbReference type="Proteomes" id="UP000249166">
    <property type="component" value="Unassembled WGS sequence"/>
</dbReference>
<dbReference type="EMBL" id="QLNP01000006">
    <property type="protein sequence ID" value="RAM39271.1"/>
    <property type="molecule type" value="Genomic_DNA"/>
</dbReference>
<proteinExistence type="predicted"/>
<name>A0A328HM16_ARTGO</name>
<accession>A0A328HM16</accession>
<feature type="region of interest" description="Disordered" evidence="1">
    <location>
        <begin position="1"/>
        <end position="36"/>
    </location>
</feature>
<evidence type="ECO:0000313" key="3">
    <source>
        <dbReference type="Proteomes" id="UP000249166"/>
    </source>
</evidence>
<organism evidence="2 3">
    <name type="scientific">Arthrobacter globiformis</name>
    <dbReference type="NCBI Taxonomy" id="1665"/>
    <lineage>
        <taxon>Bacteria</taxon>
        <taxon>Bacillati</taxon>
        <taxon>Actinomycetota</taxon>
        <taxon>Actinomycetes</taxon>
        <taxon>Micrococcales</taxon>
        <taxon>Micrococcaceae</taxon>
        <taxon>Arthrobacter</taxon>
    </lineage>
</organism>
<gene>
    <name evidence="2" type="ORF">DBZ45_00760</name>
</gene>